<proteinExistence type="predicted"/>
<dbReference type="EMBL" id="JBJURJ010000001">
    <property type="protein sequence ID" value="MFM9326975.1"/>
    <property type="molecule type" value="Genomic_DNA"/>
</dbReference>
<organism evidence="1 2">
    <name type="scientific">Paenibacillus mesotrionivorans</name>
    <dbReference type="NCBI Taxonomy" id="3160968"/>
    <lineage>
        <taxon>Bacteria</taxon>
        <taxon>Bacillati</taxon>
        <taxon>Bacillota</taxon>
        <taxon>Bacilli</taxon>
        <taxon>Bacillales</taxon>
        <taxon>Paenibacillaceae</taxon>
        <taxon>Paenibacillus</taxon>
    </lineage>
</organism>
<protein>
    <submittedName>
        <fullName evidence="1">Uncharacterized protein</fullName>
    </submittedName>
</protein>
<name>A0ACC7NS61_9BACL</name>
<keyword evidence="2" id="KW-1185">Reference proteome</keyword>
<sequence>MKKPTYEEMFKTFSAAVEKKLLAIALVLAALLLVSQLLLQIPAVRHALLRVERLEGTPFPVLEERNVEERKKP</sequence>
<gene>
    <name evidence="1" type="ORF">ACI1P1_01565</name>
</gene>
<comment type="caution">
    <text evidence="1">The sequence shown here is derived from an EMBL/GenBank/DDBJ whole genome shotgun (WGS) entry which is preliminary data.</text>
</comment>
<evidence type="ECO:0000313" key="1">
    <source>
        <dbReference type="EMBL" id="MFM9326975.1"/>
    </source>
</evidence>
<dbReference type="Proteomes" id="UP001631969">
    <property type="component" value="Unassembled WGS sequence"/>
</dbReference>
<accession>A0ACC7NS61</accession>
<evidence type="ECO:0000313" key="2">
    <source>
        <dbReference type="Proteomes" id="UP001631969"/>
    </source>
</evidence>
<reference evidence="1" key="1">
    <citation type="submission" date="2024-12" db="EMBL/GenBank/DDBJ databases">
        <authorList>
            <person name="Wu N."/>
        </authorList>
    </citation>
    <scope>NUCLEOTIDE SEQUENCE</scope>
    <source>
        <strain evidence="1">P15</strain>
    </source>
</reference>